<dbReference type="OrthoDB" id="598413at2"/>
<protein>
    <submittedName>
        <fullName evidence="1">Toxin-antitoxin system HicB family antitoxin</fullName>
    </submittedName>
</protein>
<dbReference type="Proteomes" id="UP000434044">
    <property type="component" value="Unassembled WGS sequence"/>
</dbReference>
<evidence type="ECO:0000313" key="2">
    <source>
        <dbReference type="Proteomes" id="UP000434044"/>
    </source>
</evidence>
<sequence>MVLELAVAAQVPRILSFDGVSVDQFVMSAVTEKISALTAETYLRTHAARADPEAFRAILDKVPPRAPVVGDE</sequence>
<dbReference type="AlphaFoldDB" id="A0A6N8ED30"/>
<comment type="caution">
    <text evidence="1">The sequence shown here is derived from an EMBL/GenBank/DDBJ whole genome shotgun (WGS) entry which is preliminary data.</text>
</comment>
<proteinExistence type="predicted"/>
<accession>A0A6N8ED30</accession>
<dbReference type="EMBL" id="WNKT01000006">
    <property type="protein sequence ID" value="MTW20417.1"/>
    <property type="molecule type" value="Genomic_DNA"/>
</dbReference>
<keyword evidence="2" id="KW-1185">Reference proteome</keyword>
<gene>
    <name evidence="1" type="ORF">GJ668_04805</name>
</gene>
<evidence type="ECO:0000313" key="1">
    <source>
        <dbReference type="EMBL" id="MTW20417.1"/>
    </source>
</evidence>
<dbReference type="RefSeq" id="WP_155449023.1">
    <property type="nucleotide sequence ID" value="NZ_WNKT01000006.1"/>
</dbReference>
<organism evidence="1 2">
    <name type="scientific">Allochromatium palmeri</name>
    <dbReference type="NCBI Taxonomy" id="231048"/>
    <lineage>
        <taxon>Bacteria</taxon>
        <taxon>Pseudomonadati</taxon>
        <taxon>Pseudomonadota</taxon>
        <taxon>Gammaproteobacteria</taxon>
        <taxon>Chromatiales</taxon>
        <taxon>Chromatiaceae</taxon>
        <taxon>Allochromatium</taxon>
    </lineage>
</organism>
<reference evidence="1 2" key="1">
    <citation type="submission" date="2019-11" db="EMBL/GenBank/DDBJ databases">
        <title>Whole-genome sequence of the anaerobic purple sulfur bacterium Allochromatium palmeri DSM 15591.</title>
        <authorList>
            <person name="Kyndt J.A."/>
            <person name="Meyer T.E."/>
        </authorList>
    </citation>
    <scope>NUCLEOTIDE SEQUENCE [LARGE SCALE GENOMIC DNA]</scope>
    <source>
        <strain evidence="1 2">DSM 15591</strain>
    </source>
</reference>
<name>A0A6N8ED30_9GAMM</name>